<dbReference type="AlphaFoldDB" id="A0A4Z2G067"/>
<organism evidence="1 2">
    <name type="scientific">Liparis tanakae</name>
    <name type="common">Tanaka's snailfish</name>
    <dbReference type="NCBI Taxonomy" id="230148"/>
    <lineage>
        <taxon>Eukaryota</taxon>
        <taxon>Metazoa</taxon>
        <taxon>Chordata</taxon>
        <taxon>Craniata</taxon>
        <taxon>Vertebrata</taxon>
        <taxon>Euteleostomi</taxon>
        <taxon>Actinopterygii</taxon>
        <taxon>Neopterygii</taxon>
        <taxon>Teleostei</taxon>
        <taxon>Neoteleostei</taxon>
        <taxon>Acanthomorphata</taxon>
        <taxon>Eupercaria</taxon>
        <taxon>Perciformes</taxon>
        <taxon>Cottioidei</taxon>
        <taxon>Cottales</taxon>
        <taxon>Liparidae</taxon>
        <taxon>Liparis</taxon>
    </lineage>
</organism>
<evidence type="ECO:0000313" key="2">
    <source>
        <dbReference type="Proteomes" id="UP000314294"/>
    </source>
</evidence>
<dbReference type="EMBL" id="SRLO01000769">
    <property type="protein sequence ID" value="TNN46897.1"/>
    <property type="molecule type" value="Genomic_DNA"/>
</dbReference>
<name>A0A4Z2G067_9TELE</name>
<comment type="caution">
    <text evidence="1">The sequence shown here is derived from an EMBL/GenBank/DDBJ whole genome shotgun (WGS) entry which is preliminary data.</text>
</comment>
<keyword evidence="2" id="KW-1185">Reference proteome</keyword>
<proteinExistence type="predicted"/>
<dbReference type="Proteomes" id="UP000314294">
    <property type="component" value="Unassembled WGS sequence"/>
</dbReference>
<protein>
    <submittedName>
        <fullName evidence="1">Uncharacterized protein</fullName>
    </submittedName>
</protein>
<sequence length="109" mass="12307">MRAGLPIKQEAEEWLRQCLRGDNPQPAAPELRRLCCFPTPMRSIRSKACSRCSSPQRRRLALQRQQTTQTPCPTPGELAASIAGRRSGCRQLRSSNWLPQSEPEALFTM</sequence>
<accession>A0A4Z2G067</accession>
<gene>
    <name evidence="1" type="ORF">EYF80_042913</name>
</gene>
<evidence type="ECO:0000313" key="1">
    <source>
        <dbReference type="EMBL" id="TNN46897.1"/>
    </source>
</evidence>
<reference evidence="1 2" key="1">
    <citation type="submission" date="2019-03" db="EMBL/GenBank/DDBJ databases">
        <title>First draft genome of Liparis tanakae, snailfish: a comprehensive survey of snailfish specific genes.</title>
        <authorList>
            <person name="Kim W."/>
            <person name="Song I."/>
            <person name="Jeong J.-H."/>
            <person name="Kim D."/>
            <person name="Kim S."/>
            <person name="Ryu S."/>
            <person name="Song J.Y."/>
            <person name="Lee S.K."/>
        </authorList>
    </citation>
    <scope>NUCLEOTIDE SEQUENCE [LARGE SCALE GENOMIC DNA]</scope>
    <source>
        <tissue evidence="1">Muscle</tissue>
    </source>
</reference>